<accession>L0KX21</accession>
<name>L0KX21_METHD</name>
<dbReference type="EMBL" id="CP003362">
    <property type="protein sequence ID" value="AGB48623.1"/>
    <property type="molecule type" value="Genomic_DNA"/>
</dbReference>
<evidence type="ECO:0000313" key="1">
    <source>
        <dbReference type="EMBL" id="AGB48623.1"/>
    </source>
</evidence>
<reference evidence="2" key="1">
    <citation type="submission" date="2012-02" db="EMBL/GenBank/DDBJ databases">
        <title>Complete sequence of chromosome of Methanomethylovorans hollandica DSM 15978.</title>
        <authorList>
            <person name="Lucas S."/>
            <person name="Copeland A."/>
            <person name="Lapidus A."/>
            <person name="Glavina del Rio T."/>
            <person name="Dalin E."/>
            <person name="Tice H."/>
            <person name="Bruce D."/>
            <person name="Goodwin L."/>
            <person name="Pitluck S."/>
            <person name="Peters L."/>
            <person name="Mikhailova N."/>
            <person name="Held B."/>
            <person name="Kyrpides N."/>
            <person name="Mavromatis K."/>
            <person name="Ivanova N."/>
            <person name="Brettin T."/>
            <person name="Detter J.C."/>
            <person name="Han C."/>
            <person name="Larimer F."/>
            <person name="Land M."/>
            <person name="Hauser L."/>
            <person name="Markowitz V."/>
            <person name="Cheng J.-F."/>
            <person name="Hugenholtz P."/>
            <person name="Woyke T."/>
            <person name="Wu D."/>
            <person name="Spring S."/>
            <person name="Schroeder M."/>
            <person name="Brambilla E."/>
            <person name="Klenk H.-P."/>
            <person name="Eisen J.A."/>
        </authorList>
    </citation>
    <scope>NUCLEOTIDE SEQUENCE [LARGE SCALE GENOMIC DNA]</scope>
    <source>
        <strain evidence="2">DSM 15978 / NBRC 107637 / DMS1</strain>
    </source>
</reference>
<proteinExistence type="predicted"/>
<dbReference type="STRING" id="867904.Metho_0350"/>
<gene>
    <name evidence="1" type="ordered locus">Metho_0350</name>
</gene>
<dbReference type="KEGG" id="mhz:Metho_0350"/>
<protein>
    <submittedName>
        <fullName evidence="1">Uncharacterized protein</fullName>
    </submittedName>
</protein>
<evidence type="ECO:0000313" key="2">
    <source>
        <dbReference type="Proteomes" id="UP000010866"/>
    </source>
</evidence>
<dbReference type="Proteomes" id="UP000010866">
    <property type="component" value="Chromosome"/>
</dbReference>
<keyword evidence="2" id="KW-1185">Reference proteome</keyword>
<dbReference type="AlphaFoldDB" id="L0KX21"/>
<sequence length="88" mass="10433">MVFALITMNNCVDFDDIAYFDNTIDNNITDVFPVMIDTGIDFVFFSEIVIYTWNCRDLVCNITSWDRLIEHLDIIKYFMEEILCMVLQ</sequence>
<organism evidence="1 2">
    <name type="scientific">Methanomethylovorans hollandica (strain DSM 15978 / NBRC 107637 / DMS1)</name>
    <dbReference type="NCBI Taxonomy" id="867904"/>
    <lineage>
        <taxon>Archaea</taxon>
        <taxon>Methanobacteriati</taxon>
        <taxon>Methanobacteriota</taxon>
        <taxon>Stenosarchaea group</taxon>
        <taxon>Methanomicrobia</taxon>
        <taxon>Methanosarcinales</taxon>
        <taxon>Methanosarcinaceae</taxon>
        <taxon>Methanomethylovorans</taxon>
    </lineage>
</organism>
<dbReference type="HOGENOM" id="CLU_2461777_0_0_2"/>